<reference evidence="2 3" key="1">
    <citation type="submission" date="2019-09" db="EMBL/GenBank/DDBJ databases">
        <title>NBRP : Genome information of microbial organism related human and environment.</title>
        <authorList>
            <person name="Hattori M."/>
            <person name="Oshima K."/>
            <person name="Inaba H."/>
            <person name="Suda W."/>
            <person name="Sakamoto M."/>
            <person name="Iino T."/>
            <person name="Kitahara M."/>
            <person name="Oshida Y."/>
            <person name="Iida T."/>
            <person name="Kudo T."/>
            <person name="Itoh T."/>
            <person name="Ohkuma M."/>
        </authorList>
    </citation>
    <scope>NUCLEOTIDE SEQUENCE [LARGE SCALE GENOMIC DNA]</scope>
    <source>
        <strain evidence="2 3">Q-1</strain>
    </source>
</reference>
<organism evidence="2 3">
    <name type="scientific">Iodidimonas nitroreducens</name>
    <dbReference type="NCBI Taxonomy" id="1236968"/>
    <lineage>
        <taxon>Bacteria</taxon>
        <taxon>Pseudomonadati</taxon>
        <taxon>Pseudomonadota</taxon>
        <taxon>Alphaproteobacteria</taxon>
        <taxon>Iodidimonadales</taxon>
        <taxon>Iodidimonadaceae</taxon>
        <taxon>Iodidimonas</taxon>
    </lineage>
</organism>
<accession>A0A5A7N8D5</accession>
<dbReference type="AlphaFoldDB" id="A0A5A7N8D5"/>
<dbReference type="InterPro" id="IPR036188">
    <property type="entry name" value="FAD/NAD-bd_sf"/>
</dbReference>
<dbReference type="SUPFAM" id="SSF51971">
    <property type="entry name" value="Nucleotide-binding domain"/>
    <property type="match status" value="1"/>
</dbReference>
<name>A0A5A7N8D5_9PROT</name>
<feature type="domain" description="MnmC-like methyltransferase" evidence="1">
    <location>
        <begin position="102"/>
        <end position="219"/>
    </location>
</feature>
<evidence type="ECO:0000313" key="2">
    <source>
        <dbReference type="EMBL" id="GER03895.1"/>
    </source>
</evidence>
<dbReference type="NCBIfam" id="NF033855">
    <property type="entry name" value="tRNA_MNMC2"/>
    <property type="match status" value="1"/>
</dbReference>
<dbReference type="Gene3D" id="3.50.50.60">
    <property type="entry name" value="FAD/NAD(P)-binding domain"/>
    <property type="match status" value="1"/>
</dbReference>
<keyword evidence="3" id="KW-1185">Reference proteome</keyword>
<protein>
    <submittedName>
        <fullName evidence="2">tRNA 5-methylaminomethyl-2-thiouridine biosynthesis bifunctional protein MnmC</fullName>
    </submittedName>
</protein>
<dbReference type="PANTHER" id="PTHR39963">
    <property type="entry name" value="SLL0983 PROTEIN"/>
    <property type="match status" value="1"/>
</dbReference>
<dbReference type="EMBL" id="BKCN01000006">
    <property type="protein sequence ID" value="GER03895.1"/>
    <property type="molecule type" value="Genomic_DNA"/>
</dbReference>
<proteinExistence type="predicted"/>
<dbReference type="InterPro" id="IPR008471">
    <property type="entry name" value="MnmC-like_methylTransf"/>
</dbReference>
<dbReference type="Pfam" id="PF05430">
    <property type="entry name" value="Methyltransf_30"/>
    <property type="match status" value="1"/>
</dbReference>
<gene>
    <name evidence="2" type="primary">mnmC</name>
    <name evidence="2" type="ORF">JCM17846_15770</name>
</gene>
<dbReference type="Gene3D" id="3.30.9.10">
    <property type="entry name" value="D-Amino Acid Oxidase, subunit A, domain 2"/>
    <property type="match status" value="1"/>
</dbReference>
<dbReference type="Proteomes" id="UP000324996">
    <property type="component" value="Unassembled WGS sequence"/>
</dbReference>
<dbReference type="Gene3D" id="3.40.50.150">
    <property type="entry name" value="Vaccinia Virus protein VP39"/>
    <property type="match status" value="1"/>
</dbReference>
<dbReference type="PANTHER" id="PTHR39963:SF1">
    <property type="entry name" value="MNMC-LIKE METHYLTRANSFERASE DOMAIN-CONTAINING PROTEIN"/>
    <property type="match status" value="1"/>
</dbReference>
<dbReference type="GO" id="GO:0004808">
    <property type="term" value="F:tRNA (5-methylaminomethyl-2-thiouridylate)(34)-methyltransferase activity"/>
    <property type="evidence" value="ECO:0007669"/>
    <property type="project" value="InterPro"/>
</dbReference>
<evidence type="ECO:0000313" key="3">
    <source>
        <dbReference type="Proteomes" id="UP000324996"/>
    </source>
</evidence>
<evidence type="ECO:0000259" key="1">
    <source>
        <dbReference type="Pfam" id="PF05430"/>
    </source>
</evidence>
<dbReference type="GO" id="GO:0016645">
    <property type="term" value="F:oxidoreductase activity, acting on the CH-NH group of donors"/>
    <property type="evidence" value="ECO:0007669"/>
    <property type="project" value="InterPro"/>
</dbReference>
<sequence>MKWEGDAPLSIHYEDKYYDTTHGPAESQAVFIAPCRLDELWHQGDFISIGETGFGTGLNFLKTWQEWAKARASARLHFVSVEAFPLKKADLTRALSPFTDLKPLADLLLVQWPPATGGFHRLIFDNGRVHLSLCLGDAALMLSRLEARIDAWFLDGFAPARNPAMWSPELYQQIARLSHPDTRLATFTSAGHVKRGLEAVGFSMEKQPGFNGKRERLQGRFEKAESGPDQSSPWYRLPPPSKGPVAVIGNGIAAHMMLAACHDHGLATIQIAAPPAAHAPPLPVALLAPRLDLGSSAWARLSLASMLFAWRSYDRLGVWEHPRGVLQLPNGKKGGKPARDVTRILNWPDEYLRLMSADEASTISGFPCDQDALYWPKAGCINPAVLYDRGAKADRLISAHADHLRPLSGPSGTGQAGWQICDQGGKALCEAATVVIAAGPGSAALLPPSLAAALPISRQNGQISLLPPHPLPKKSLYHEGYLSRSVKTAAGERRLCGHPSAFSDDARKALGLDAGAEAPCEIWTGQRVITPDHAPLAGPLFDGEWFKDAYAGARIDKNRRDLPCARIIRGFICSRGWGREAFKPRLWQHLGSPHKLRVRHPPSKSTKDSIIIRRVS</sequence>
<dbReference type="InterPro" id="IPR047785">
    <property type="entry name" value="tRNA_MNMC2"/>
</dbReference>
<comment type="caution">
    <text evidence="2">The sequence shown here is derived from an EMBL/GenBank/DDBJ whole genome shotgun (WGS) entry which is preliminary data.</text>
</comment>
<dbReference type="InterPro" id="IPR029063">
    <property type="entry name" value="SAM-dependent_MTases_sf"/>
</dbReference>